<evidence type="ECO:0000256" key="3">
    <source>
        <dbReference type="SAM" id="Phobius"/>
    </source>
</evidence>
<feature type="transmembrane region" description="Helical" evidence="3">
    <location>
        <begin position="48"/>
        <end position="68"/>
    </location>
</feature>
<dbReference type="InterPro" id="IPR000387">
    <property type="entry name" value="Tyr_Pase_dom"/>
</dbReference>
<protein>
    <recommendedName>
        <fullName evidence="4">Tyrosine specific protein phosphatases domain-containing protein</fullName>
    </recommendedName>
</protein>
<dbReference type="PANTHER" id="PTHR47216">
    <property type="match status" value="1"/>
</dbReference>
<keyword evidence="6" id="KW-1185">Reference proteome</keyword>
<dbReference type="InterPro" id="IPR000340">
    <property type="entry name" value="Dual-sp_phosphatase_cat-dom"/>
</dbReference>
<keyword evidence="3" id="KW-0812">Transmembrane</keyword>
<gene>
    <name evidence="5" type="ORF">PLANPX_4146</name>
</gene>
<keyword evidence="3" id="KW-1133">Transmembrane helix</keyword>
<dbReference type="InterPro" id="IPR016130">
    <property type="entry name" value="Tyr_Pase_AS"/>
</dbReference>
<reference evidence="6" key="1">
    <citation type="submission" date="2019-10" db="EMBL/GenBank/DDBJ databases">
        <title>Lacipirellula parvula gen. nov., sp. nov., representing a lineage of planctomycetes widespread in freshwater anoxic habitats, and description of the family Lacipirellulaceae.</title>
        <authorList>
            <person name="Dedysh S.N."/>
            <person name="Kulichevskaya I.S."/>
            <person name="Beletsky A.V."/>
            <person name="Rakitin A.L."/>
            <person name="Mardanov A.V."/>
            <person name="Ivanova A.A."/>
            <person name="Saltykova V.X."/>
            <person name="Rijpstra W.I.C."/>
            <person name="Sinninghe Damste J.S."/>
            <person name="Ravin N.V."/>
        </authorList>
    </citation>
    <scope>NUCLEOTIDE SEQUENCE [LARGE SCALE GENOMIC DNA]</scope>
    <source>
        <strain evidence="6">PX69</strain>
    </source>
</reference>
<keyword evidence="3" id="KW-0472">Membrane</keyword>
<dbReference type="InterPro" id="IPR020422">
    <property type="entry name" value="TYR_PHOSPHATASE_DUAL_dom"/>
</dbReference>
<feature type="domain" description="Tyrosine specific protein phosphatases" evidence="4">
    <location>
        <begin position="171"/>
        <end position="239"/>
    </location>
</feature>
<keyword evidence="2" id="KW-0904">Protein phosphatase</keyword>
<dbReference type="PROSITE" id="PS50056">
    <property type="entry name" value="TYR_PHOSPHATASE_2"/>
    <property type="match status" value="1"/>
</dbReference>
<dbReference type="Gene3D" id="3.90.190.10">
    <property type="entry name" value="Protein tyrosine phosphatase superfamily"/>
    <property type="match status" value="1"/>
</dbReference>
<dbReference type="EMBL" id="AP021861">
    <property type="protein sequence ID" value="BBO34534.1"/>
    <property type="molecule type" value="Genomic_DNA"/>
</dbReference>
<organism evidence="5 6">
    <name type="scientific">Lacipirellula parvula</name>
    <dbReference type="NCBI Taxonomy" id="2650471"/>
    <lineage>
        <taxon>Bacteria</taxon>
        <taxon>Pseudomonadati</taxon>
        <taxon>Planctomycetota</taxon>
        <taxon>Planctomycetia</taxon>
        <taxon>Pirellulales</taxon>
        <taxon>Lacipirellulaceae</taxon>
        <taxon>Lacipirellula</taxon>
    </lineage>
</organism>
<dbReference type="KEGG" id="lpav:PLANPX_4146"/>
<sequence>MIDAFGETSDPDLGPLESEMASSSKYAMIFSLLALSCAMGALSSPLIVAPLLALTAIAFSLVAIAYSLRRPGLLGKAHNGQLRVAWGVPLSPFHFLNHLTFATFCRLDRASPWHEIVPGLYLGRRLRPREAALMPAQQILDLASEFSEAASLRARTYVNVPMLDGVAPTSAQLSEAVRLLRNSMRAGPTFVHCALGHGRSATVAAAFLLTEGYARTADDALLLIRQKRPSVRLSRGQRRLLEVWK</sequence>
<dbReference type="SUPFAM" id="SSF52799">
    <property type="entry name" value="(Phosphotyrosine protein) phosphatases II"/>
    <property type="match status" value="1"/>
</dbReference>
<dbReference type="RefSeq" id="WP_152100093.1">
    <property type="nucleotide sequence ID" value="NZ_AP021861.1"/>
</dbReference>
<proteinExistence type="predicted"/>
<name>A0A5K7XCL7_9BACT</name>
<dbReference type="Pfam" id="PF00782">
    <property type="entry name" value="DSPc"/>
    <property type="match status" value="1"/>
</dbReference>
<dbReference type="PANTHER" id="PTHR47216:SF4">
    <property type="entry name" value="OS01G0859400 PROTEIN"/>
    <property type="match status" value="1"/>
</dbReference>
<evidence type="ECO:0000256" key="2">
    <source>
        <dbReference type="ARBA" id="ARBA00022912"/>
    </source>
</evidence>
<evidence type="ECO:0000313" key="5">
    <source>
        <dbReference type="EMBL" id="BBO34534.1"/>
    </source>
</evidence>
<dbReference type="AlphaFoldDB" id="A0A5K7XCL7"/>
<evidence type="ECO:0000256" key="1">
    <source>
        <dbReference type="ARBA" id="ARBA00022801"/>
    </source>
</evidence>
<keyword evidence="1" id="KW-0378">Hydrolase</keyword>
<dbReference type="InterPro" id="IPR029021">
    <property type="entry name" value="Prot-tyrosine_phosphatase-like"/>
</dbReference>
<dbReference type="Proteomes" id="UP000326837">
    <property type="component" value="Chromosome"/>
</dbReference>
<dbReference type="GO" id="GO:0004721">
    <property type="term" value="F:phosphoprotein phosphatase activity"/>
    <property type="evidence" value="ECO:0007669"/>
    <property type="project" value="UniProtKB-KW"/>
</dbReference>
<evidence type="ECO:0000259" key="4">
    <source>
        <dbReference type="PROSITE" id="PS50056"/>
    </source>
</evidence>
<evidence type="ECO:0000313" key="6">
    <source>
        <dbReference type="Proteomes" id="UP000326837"/>
    </source>
</evidence>
<accession>A0A5K7XCL7</accession>
<dbReference type="SMART" id="SM00195">
    <property type="entry name" value="DSPc"/>
    <property type="match status" value="1"/>
</dbReference>
<dbReference type="PROSITE" id="PS00383">
    <property type="entry name" value="TYR_PHOSPHATASE_1"/>
    <property type="match status" value="1"/>
</dbReference>